<dbReference type="AlphaFoldDB" id="A0A8T0F2K6"/>
<dbReference type="PANTHER" id="PTHR12461:SF99">
    <property type="entry name" value="BIFUNCTIONAL PEPTIDASE AND (3S)-LYSYL HYDROXYLASE JMJD7"/>
    <property type="match status" value="1"/>
</dbReference>
<dbReference type="InterPro" id="IPR014710">
    <property type="entry name" value="RmlC-like_jellyroll"/>
</dbReference>
<proteinExistence type="predicted"/>
<organism evidence="2 3">
    <name type="scientific">Argiope bruennichi</name>
    <name type="common">Wasp spider</name>
    <name type="synonym">Aranea bruennichi</name>
    <dbReference type="NCBI Taxonomy" id="94029"/>
    <lineage>
        <taxon>Eukaryota</taxon>
        <taxon>Metazoa</taxon>
        <taxon>Ecdysozoa</taxon>
        <taxon>Arthropoda</taxon>
        <taxon>Chelicerata</taxon>
        <taxon>Arachnida</taxon>
        <taxon>Araneae</taxon>
        <taxon>Araneomorphae</taxon>
        <taxon>Entelegynae</taxon>
        <taxon>Araneoidea</taxon>
        <taxon>Araneidae</taxon>
        <taxon>Argiope</taxon>
    </lineage>
</organism>
<evidence type="ECO:0000313" key="2">
    <source>
        <dbReference type="EMBL" id="KAF8784692.1"/>
    </source>
</evidence>
<evidence type="ECO:0000259" key="1">
    <source>
        <dbReference type="PROSITE" id="PS51184"/>
    </source>
</evidence>
<name>A0A8T0F2K6_ARGBR</name>
<dbReference type="Gene3D" id="2.60.120.10">
    <property type="entry name" value="Jelly Rolls"/>
    <property type="match status" value="1"/>
</dbReference>
<reference evidence="2" key="1">
    <citation type="journal article" date="2020" name="bioRxiv">
        <title>Chromosome-level reference genome of the European wasp spider Argiope bruennichi: a resource for studies on range expansion and evolutionary adaptation.</title>
        <authorList>
            <person name="Sheffer M.M."/>
            <person name="Hoppe A."/>
            <person name="Krehenwinkel H."/>
            <person name="Uhl G."/>
            <person name="Kuss A.W."/>
            <person name="Jensen L."/>
            <person name="Jensen C."/>
            <person name="Gillespie R.G."/>
            <person name="Hoff K.J."/>
            <person name="Prost S."/>
        </authorList>
    </citation>
    <scope>NUCLEOTIDE SEQUENCE</scope>
</reference>
<dbReference type="EMBL" id="JABXBU010000030">
    <property type="protein sequence ID" value="KAF8784692.1"/>
    <property type="molecule type" value="Genomic_DNA"/>
</dbReference>
<dbReference type="InterPro" id="IPR041667">
    <property type="entry name" value="Cupin_8"/>
</dbReference>
<protein>
    <submittedName>
        <fullName evidence="2">Bifunctional peptidase and (3S)-lysyl like protein</fullName>
    </submittedName>
</protein>
<accession>A0A8T0F2K6</accession>
<dbReference type="SMART" id="SM00558">
    <property type="entry name" value="JmjC"/>
    <property type="match status" value="1"/>
</dbReference>
<feature type="domain" description="JmjC" evidence="1">
    <location>
        <begin position="125"/>
        <end position="301"/>
    </location>
</feature>
<dbReference type="InterPro" id="IPR003347">
    <property type="entry name" value="JmjC_dom"/>
</dbReference>
<dbReference type="SUPFAM" id="SSF51197">
    <property type="entry name" value="Clavaminate synthase-like"/>
    <property type="match status" value="1"/>
</dbReference>
<evidence type="ECO:0000313" key="3">
    <source>
        <dbReference type="Proteomes" id="UP000807504"/>
    </source>
</evidence>
<reference evidence="2" key="2">
    <citation type="submission" date="2020-06" db="EMBL/GenBank/DDBJ databases">
        <authorList>
            <person name="Sheffer M."/>
        </authorList>
    </citation>
    <scope>NUCLEOTIDE SEQUENCE</scope>
</reference>
<dbReference type="Proteomes" id="UP000807504">
    <property type="component" value="Unassembled WGS sequence"/>
</dbReference>
<comment type="caution">
    <text evidence="2">The sequence shown here is derived from an EMBL/GenBank/DDBJ whole genome shotgun (WGS) entry which is preliminary data.</text>
</comment>
<sequence length="347" mass="41235">MDSLYSTLQDFVVDYCEYLPPDVPVLEEPPLPIEFLNNYVNSSVPFLITYDKFEEPPFLAVELWRSSKHIRMQNKKVTVAVTPDGRANAVSNDLFMVAEERRILFSKFFGELQLPQIKGFIFAKPPNNLIEDLDRLTYRGVDNDIKWASETFGSKPKEATIWMGKGQCVHSMHKDHYENIYYTLIGIKYFELYPPIAIGWMPYQKYKKYQWSYDMKKKSWKMNDLNEEVKGIPIDIRPKSREKYLMYSKTKSYHVQLRPGECLYIPAMWYHEVRQPFYSIAVNFVYDMKYDAKYPFLRLYKKLCQLPILRSDAAVDRQSELEESLLQELIEADLRRHRVFQPKISRK</sequence>
<dbReference type="PROSITE" id="PS51184">
    <property type="entry name" value="JMJC"/>
    <property type="match status" value="1"/>
</dbReference>
<dbReference type="Pfam" id="PF13621">
    <property type="entry name" value="Cupin_8"/>
    <property type="match status" value="1"/>
</dbReference>
<keyword evidence="3" id="KW-1185">Reference proteome</keyword>
<dbReference type="PANTHER" id="PTHR12461">
    <property type="entry name" value="HYPOXIA-INDUCIBLE FACTOR 1 ALPHA INHIBITOR-RELATED"/>
    <property type="match status" value="1"/>
</dbReference>
<gene>
    <name evidence="2" type="ORF">HNY73_010339</name>
</gene>